<dbReference type="PANTHER" id="PTHR10704:SF44">
    <property type="entry name" value="LD35051P-RELATED"/>
    <property type="match status" value="1"/>
</dbReference>
<evidence type="ECO:0000313" key="2">
    <source>
        <dbReference type="EMBL" id="KAG7158657.1"/>
    </source>
</evidence>
<accession>A0A8J5JHX9</accession>
<keyword evidence="1" id="KW-0472">Membrane</keyword>
<proteinExistence type="predicted"/>
<dbReference type="PANTHER" id="PTHR10704">
    <property type="entry name" value="CARBOHYDRATE SULFOTRANSFERASE"/>
    <property type="match status" value="1"/>
</dbReference>
<evidence type="ECO:0000313" key="3">
    <source>
        <dbReference type="Proteomes" id="UP000747542"/>
    </source>
</evidence>
<dbReference type="Gene3D" id="3.40.50.300">
    <property type="entry name" value="P-loop containing nucleotide triphosphate hydrolases"/>
    <property type="match status" value="1"/>
</dbReference>
<dbReference type="InterPro" id="IPR051135">
    <property type="entry name" value="Gal/GlcNAc/GalNAc_ST"/>
</dbReference>
<dbReference type="EMBL" id="JAHLQT010034478">
    <property type="protein sequence ID" value="KAG7158657.1"/>
    <property type="molecule type" value="Genomic_DNA"/>
</dbReference>
<protein>
    <submittedName>
        <fullName evidence="2">Carbohydrate sulfotransferase 3-like 1</fullName>
    </submittedName>
</protein>
<keyword evidence="1" id="KW-0812">Transmembrane</keyword>
<dbReference type="Pfam" id="PF13469">
    <property type="entry name" value="Sulfotransfer_3"/>
    <property type="match status" value="1"/>
</dbReference>
<gene>
    <name evidence="2" type="primary">Chst3-L1</name>
    <name evidence="2" type="ORF">Hamer_G011320</name>
</gene>
<sequence>VVFSYSSLAPRTRQTVRTAAIAIISALALVAIFHLAKLAEHPVSENVIEAPSLEVKQEAAAWSGDGVRKTSGGKAIIPSGAGEDWRGGQEFNDAVADAGGVNPVSPVQDILAHARPGGRRVAIRPILNIPVDRNIMMHDVQRIEKLNKRYSRPANSTEVEKTLDLVRKKVEADRKMLTSKSLRLWSQGETPLRVLLVTTWRSGSTFLGQVLANHPGVFHHYEPFSPRGVRQVRSGRDAFQAQQLLHRLLDCQFTGQDEYLNYTRSHPEDMIGHNKVVWEACHQGPNINACYNAAFLSRSCQMFPIQLVKTVRLRLNLTQLFLNDEKMNTKVVFLVRDPRATMSSRYTSVSWCSDKPDCSSPEVLCSDLQADLKVATALRHLYPQRFTMIKYEDIATDPQPEIHRLMDFLGLEYSTDIARYVEEHTQVDVNNPWSTKRKSSDRINMWKKQMPLEEVHTIQNACESVLKTLQYEVVGQ</sequence>
<feature type="non-terminal residue" evidence="2">
    <location>
        <position position="476"/>
    </location>
</feature>
<dbReference type="GO" id="GO:0006044">
    <property type="term" value="P:N-acetylglucosamine metabolic process"/>
    <property type="evidence" value="ECO:0007669"/>
    <property type="project" value="TreeGrafter"/>
</dbReference>
<keyword evidence="1" id="KW-1133">Transmembrane helix</keyword>
<organism evidence="2 3">
    <name type="scientific">Homarus americanus</name>
    <name type="common">American lobster</name>
    <dbReference type="NCBI Taxonomy" id="6706"/>
    <lineage>
        <taxon>Eukaryota</taxon>
        <taxon>Metazoa</taxon>
        <taxon>Ecdysozoa</taxon>
        <taxon>Arthropoda</taxon>
        <taxon>Crustacea</taxon>
        <taxon>Multicrustacea</taxon>
        <taxon>Malacostraca</taxon>
        <taxon>Eumalacostraca</taxon>
        <taxon>Eucarida</taxon>
        <taxon>Decapoda</taxon>
        <taxon>Pleocyemata</taxon>
        <taxon>Astacidea</taxon>
        <taxon>Nephropoidea</taxon>
        <taxon>Nephropidae</taxon>
        <taxon>Homarus</taxon>
    </lineage>
</organism>
<dbReference type="SUPFAM" id="SSF52540">
    <property type="entry name" value="P-loop containing nucleoside triphosphate hydrolases"/>
    <property type="match status" value="1"/>
</dbReference>
<dbReference type="AlphaFoldDB" id="A0A8J5JHX9"/>
<keyword evidence="3" id="KW-1185">Reference proteome</keyword>
<evidence type="ECO:0000256" key="1">
    <source>
        <dbReference type="SAM" id="Phobius"/>
    </source>
</evidence>
<reference evidence="2" key="1">
    <citation type="journal article" date="2021" name="Sci. Adv.">
        <title>The American lobster genome reveals insights on longevity, neural, and immune adaptations.</title>
        <authorList>
            <person name="Polinski J.M."/>
            <person name="Zimin A.V."/>
            <person name="Clark K.F."/>
            <person name="Kohn A.B."/>
            <person name="Sadowski N."/>
            <person name="Timp W."/>
            <person name="Ptitsyn A."/>
            <person name="Khanna P."/>
            <person name="Romanova D.Y."/>
            <person name="Williams P."/>
            <person name="Greenwood S.J."/>
            <person name="Moroz L.L."/>
            <person name="Walt D.R."/>
            <person name="Bodnar A.G."/>
        </authorList>
    </citation>
    <scope>NUCLEOTIDE SEQUENCE</scope>
    <source>
        <strain evidence="2">GMGI-L3</strain>
    </source>
</reference>
<comment type="caution">
    <text evidence="2">The sequence shown here is derived from an EMBL/GenBank/DDBJ whole genome shotgun (WGS) entry which is preliminary data.</text>
</comment>
<dbReference type="InterPro" id="IPR027417">
    <property type="entry name" value="P-loop_NTPase"/>
</dbReference>
<dbReference type="Proteomes" id="UP000747542">
    <property type="component" value="Unassembled WGS sequence"/>
</dbReference>
<name>A0A8J5JHX9_HOMAM</name>
<dbReference type="GO" id="GO:0006790">
    <property type="term" value="P:sulfur compound metabolic process"/>
    <property type="evidence" value="ECO:0007669"/>
    <property type="project" value="TreeGrafter"/>
</dbReference>
<dbReference type="GO" id="GO:0001517">
    <property type="term" value="F:N-acetylglucosamine 6-O-sulfotransferase activity"/>
    <property type="evidence" value="ECO:0007669"/>
    <property type="project" value="TreeGrafter"/>
</dbReference>
<feature type="transmembrane region" description="Helical" evidence="1">
    <location>
        <begin position="16"/>
        <end position="36"/>
    </location>
</feature>